<name>A0ABV7GYI8_9RHOB</name>
<dbReference type="EMBL" id="JBHRTB010000010">
    <property type="protein sequence ID" value="MFC3145416.1"/>
    <property type="molecule type" value="Genomic_DNA"/>
</dbReference>
<feature type="domain" description="Flagellar motor switch protein FliN-like C-terminal" evidence="2">
    <location>
        <begin position="206"/>
        <end position="273"/>
    </location>
</feature>
<protein>
    <submittedName>
        <fullName evidence="3">FliM/FliN family flagellar motor switch protein</fullName>
    </submittedName>
</protein>
<dbReference type="Proteomes" id="UP001595632">
    <property type="component" value="Unassembled WGS sequence"/>
</dbReference>
<evidence type="ECO:0000256" key="1">
    <source>
        <dbReference type="SAM" id="MobiDB-lite"/>
    </source>
</evidence>
<keyword evidence="3" id="KW-0969">Cilium</keyword>
<dbReference type="InterPro" id="IPR001543">
    <property type="entry name" value="FliN-like_C"/>
</dbReference>
<dbReference type="InterPro" id="IPR036429">
    <property type="entry name" value="SpoA-like_sf"/>
</dbReference>
<dbReference type="SUPFAM" id="SSF101801">
    <property type="entry name" value="Surface presentation of antigens (SPOA)"/>
    <property type="match status" value="1"/>
</dbReference>
<feature type="region of interest" description="Disordered" evidence="1">
    <location>
        <begin position="273"/>
        <end position="372"/>
    </location>
</feature>
<dbReference type="Pfam" id="PF01052">
    <property type="entry name" value="FliMN_C"/>
    <property type="match status" value="1"/>
</dbReference>
<sequence length="372" mass="38259">MLGARRAALGLSEMTPAKAMRLSLAKTGDRTLGVPIVLKDLGRKSLMPDDLAAALPDPALILRLDGPGGAVGLAVMCPQAVAAAIEAQTLGKVLPGAAPDRKPTATDALLMRDLVEMTLESFASLAADCTGLPAMEGYGFAGRMPDARVSAMALQDAAHLHLIAELDFSGGVKTGQLHFVLPNRTRAAMPGTAEEPGDWPDLMEKAVMASPVSLEARLCRLRLPLSEVSRLHVDQVLPLEQATLDGVELRGMDGRKLMGARLGRSGAMRAVRLRSGDAPPPQPALSAGLGPMSAAPAMPAATGPAAPGLAPADLAAPDFDAPGPLPLDPAPLDPAPLDPASSTPDFPAPEPMALDDIPALDPVPMPGIDLPD</sequence>
<proteinExistence type="predicted"/>
<keyword evidence="4" id="KW-1185">Reference proteome</keyword>
<gene>
    <name evidence="3" type="ORF">ACFOGP_22035</name>
</gene>
<keyword evidence="3" id="KW-0966">Cell projection</keyword>
<evidence type="ECO:0000313" key="3">
    <source>
        <dbReference type="EMBL" id="MFC3145416.1"/>
    </source>
</evidence>
<feature type="compositionally biased region" description="Low complexity" evidence="1">
    <location>
        <begin position="287"/>
        <end position="322"/>
    </location>
</feature>
<dbReference type="RefSeq" id="WP_275632375.1">
    <property type="nucleotide sequence ID" value="NZ_JARGYD010000003.1"/>
</dbReference>
<accession>A0ABV7GYI8</accession>
<evidence type="ECO:0000259" key="2">
    <source>
        <dbReference type="Pfam" id="PF01052"/>
    </source>
</evidence>
<organism evidence="3 4">
    <name type="scientific">Psychromarinibacter halotolerans</name>
    <dbReference type="NCBI Taxonomy" id="1775175"/>
    <lineage>
        <taxon>Bacteria</taxon>
        <taxon>Pseudomonadati</taxon>
        <taxon>Pseudomonadota</taxon>
        <taxon>Alphaproteobacteria</taxon>
        <taxon>Rhodobacterales</taxon>
        <taxon>Paracoccaceae</taxon>
        <taxon>Psychromarinibacter</taxon>
    </lineage>
</organism>
<keyword evidence="3" id="KW-0282">Flagellum</keyword>
<evidence type="ECO:0000313" key="4">
    <source>
        <dbReference type="Proteomes" id="UP001595632"/>
    </source>
</evidence>
<feature type="compositionally biased region" description="Pro residues" evidence="1">
    <location>
        <begin position="323"/>
        <end position="337"/>
    </location>
</feature>
<comment type="caution">
    <text evidence="3">The sequence shown here is derived from an EMBL/GenBank/DDBJ whole genome shotgun (WGS) entry which is preliminary data.</text>
</comment>
<dbReference type="Gene3D" id="2.30.330.10">
    <property type="entry name" value="SpoA-like"/>
    <property type="match status" value="1"/>
</dbReference>
<reference evidence="4" key="1">
    <citation type="journal article" date="2019" name="Int. J. Syst. Evol. Microbiol.">
        <title>The Global Catalogue of Microorganisms (GCM) 10K type strain sequencing project: providing services to taxonomists for standard genome sequencing and annotation.</title>
        <authorList>
            <consortium name="The Broad Institute Genomics Platform"/>
            <consortium name="The Broad Institute Genome Sequencing Center for Infectious Disease"/>
            <person name="Wu L."/>
            <person name="Ma J."/>
        </authorList>
    </citation>
    <scope>NUCLEOTIDE SEQUENCE [LARGE SCALE GENOMIC DNA]</scope>
    <source>
        <strain evidence="4">KCTC 52366</strain>
    </source>
</reference>